<accession>A0A671TSP7</accession>
<feature type="domain" description="SGNH hydrolase-type esterase" evidence="1">
    <location>
        <begin position="14"/>
        <end position="137"/>
    </location>
</feature>
<dbReference type="Gene3D" id="3.40.50.12690">
    <property type="match status" value="1"/>
</dbReference>
<proteinExistence type="predicted"/>
<reference evidence="2" key="1">
    <citation type="submission" date="2021-04" db="EMBL/GenBank/DDBJ databases">
        <authorList>
            <consortium name="Wellcome Sanger Institute Data Sharing"/>
        </authorList>
    </citation>
    <scope>NUCLEOTIDE SEQUENCE [LARGE SCALE GENOMIC DNA]</scope>
</reference>
<sequence>MVNIRFFNATTCCFPGATVPVILGKLPGLLPSLPSSTTLMHVGTNDMARGASELTKRAFISLLDFLRTCGKSVFISGPIPTFGRGDVRFSRLLMLNTWLKPACYIRGLNFTDNFNLFWNRPSFFKSDGIHPSTTGARMLAANIQYSVHHAPRD</sequence>
<dbReference type="Gene3D" id="3.40.50.12700">
    <property type="match status" value="1"/>
</dbReference>
<dbReference type="Ensembl" id="ENSSAUT00010004779.1">
    <property type="protein sequence ID" value="ENSSAUP00010004406.1"/>
    <property type="gene ID" value="ENSSAUG00010002294.1"/>
</dbReference>
<evidence type="ECO:0000259" key="1">
    <source>
        <dbReference type="Pfam" id="PF13472"/>
    </source>
</evidence>
<dbReference type="SUPFAM" id="SSF52266">
    <property type="entry name" value="SGNH hydrolase"/>
    <property type="match status" value="1"/>
</dbReference>
<protein>
    <recommendedName>
        <fullName evidence="1">SGNH hydrolase-type esterase domain-containing protein</fullName>
    </recommendedName>
</protein>
<dbReference type="AlphaFoldDB" id="A0A671TSP7"/>
<dbReference type="InterPro" id="IPR013830">
    <property type="entry name" value="SGNH_hydro"/>
</dbReference>
<dbReference type="GeneTree" id="ENSGT01140000282613"/>
<evidence type="ECO:0000313" key="3">
    <source>
        <dbReference type="Proteomes" id="UP000472265"/>
    </source>
</evidence>
<dbReference type="OMA" id="TASHYTR"/>
<name>A0A671TSP7_SPAAU</name>
<organism evidence="2 3">
    <name type="scientific">Sparus aurata</name>
    <name type="common">Gilthead sea bream</name>
    <dbReference type="NCBI Taxonomy" id="8175"/>
    <lineage>
        <taxon>Eukaryota</taxon>
        <taxon>Metazoa</taxon>
        <taxon>Chordata</taxon>
        <taxon>Craniata</taxon>
        <taxon>Vertebrata</taxon>
        <taxon>Euteleostomi</taxon>
        <taxon>Actinopterygii</taxon>
        <taxon>Neopterygii</taxon>
        <taxon>Teleostei</taxon>
        <taxon>Neoteleostei</taxon>
        <taxon>Acanthomorphata</taxon>
        <taxon>Eupercaria</taxon>
        <taxon>Spariformes</taxon>
        <taxon>Sparidae</taxon>
        <taxon>Sparus</taxon>
    </lineage>
</organism>
<dbReference type="CDD" id="cd00229">
    <property type="entry name" value="SGNH_hydrolase"/>
    <property type="match status" value="1"/>
</dbReference>
<reference evidence="2" key="3">
    <citation type="submission" date="2025-09" db="UniProtKB">
        <authorList>
            <consortium name="Ensembl"/>
        </authorList>
    </citation>
    <scope>IDENTIFICATION</scope>
</reference>
<dbReference type="Proteomes" id="UP000472265">
    <property type="component" value="Chromosome 17"/>
</dbReference>
<dbReference type="InParanoid" id="A0A671TSP7"/>
<keyword evidence="3" id="KW-1185">Reference proteome</keyword>
<evidence type="ECO:0000313" key="2">
    <source>
        <dbReference type="Ensembl" id="ENSSAUP00010004406.1"/>
    </source>
</evidence>
<reference evidence="2" key="2">
    <citation type="submission" date="2025-08" db="UniProtKB">
        <authorList>
            <consortium name="Ensembl"/>
        </authorList>
    </citation>
    <scope>IDENTIFICATION</scope>
</reference>
<dbReference type="Pfam" id="PF13472">
    <property type="entry name" value="Lipase_GDSL_2"/>
    <property type="match status" value="1"/>
</dbReference>